<keyword evidence="2" id="KW-1133">Transmembrane helix</keyword>
<dbReference type="GO" id="GO:0004222">
    <property type="term" value="F:metalloendopeptidase activity"/>
    <property type="evidence" value="ECO:0007669"/>
    <property type="project" value="TreeGrafter"/>
</dbReference>
<evidence type="ECO:0000313" key="4">
    <source>
        <dbReference type="EMBL" id="MCH1626558.1"/>
    </source>
</evidence>
<dbReference type="SUPFAM" id="SSF51261">
    <property type="entry name" value="Duplicated hybrid motif"/>
    <property type="match status" value="1"/>
</dbReference>
<feature type="compositionally biased region" description="Basic and acidic residues" evidence="1">
    <location>
        <begin position="1"/>
        <end position="10"/>
    </location>
</feature>
<reference evidence="4" key="1">
    <citation type="submission" date="2022-02" db="EMBL/GenBank/DDBJ databases">
        <title>Fredinandcohnia quinoae sp. nov. isolated from Chenopodium quinoa seeds.</title>
        <authorList>
            <person name="Saati-Santamaria Z."/>
            <person name="Flores-Felix J.D."/>
            <person name="Igual J.M."/>
            <person name="Velazquez E."/>
            <person name="Garcia-Fraile P."/>
            <person name="Martinez-Molina E."/>
        </authorList>
    </citation>
    <scope>NUCLEOTIDE SEQUENCE</scope>
    <source>
        <strain evidence="4">SECRCQ15</strain>
    </source>
</reference>
<gene>
    <name evidence="4" type="ORF">MJG50_14565</name>
</gene>
<evidence type="ECO:0000313" key="5">
    <source>
        <dbReference type="Proteomes" id="UP001431131"/>
    </source>
</evidence>
<feature type="domain" description="M23ase beta-sheet core" evidence="3">
    <location>
        <begin position="160"/>
        <end position="250"/>
    </location>
</feature>
<dbReference type="PANTHER" id="PTHR21666">
    <property type="entry name" value="PEPTIDASE-RELATED"/>
    <property type="match status" value="1"/>
</dbReference>
<dbReference type="EMBL" id="JAKTTI010000024">
    <property type="protein sequence ID" value="MCH1626558.1"/>
    <property type="molecule type" value="Genomic_DNA"/>
</dbReference>
<keyword evidence="5" id="KW-1185">Reference proteome</keyword>
<dbReference type="Proteomes" id="UP001431131">
    <property type="component" value="Unassembled WGS sequence"/>
</dbReference>
<keyword evidence="2" id="KW-0812">Transmembrane</keyword>
<name>A0AAW5E1R7_9BACI</name>
<dbReference type="CDD" id="cd12797">
    <property type="entry name" value="M23_peptidase"/>
    <property type="match status" value="1"/>
</dbReference>
<feature type="region of interest" description="Disordered" evidence="1">
    <location>
        <begin position="1"/>
        <end position="28"/>
    </location>
</feature>
<evidence type="ECO:0000256" key="1">
    <source>
        <dbReference type="SAM" id="MobiDB-lite"/>
    </source>
</evidence>
<proteinExistence type="predicted"/>
<dbReference type="AlphaFoldDB" id="A0AAW5E1R7"/>
<evidence type="ECO:0000256" key="2">
    <source>
        <dbReference type="SAM" id="Phobius"/>
    </source>
</evidence>
<protein>
    <submittedName>
        <fullName evidence="4">M23 family metallopeptidase</fullName>
    </submittedName>
</protein>
<sequence>MSNRANEIRKRIAKRKRERNSISTSNRRDMTSYLVKDEEKFGGSPYPTYEGGGSEGGHPLFKKEVFLFKVLLSVILVLGIGIIFKNQSPMFEKVRTFVSSSMNHEFQFAAVTTWYEEKFGSPLAILPASKDKGQEEKAVTGKYVAPAFGKITESFEVNGQGIMVETNSKIVEAMNEGKVLEVANKEELGKTVVIQHADGSETWYGNLKSIDVKLYDFVQTGQELGKVMDAGDESGTFYFAIKQGEKFIDPIQVIKFE</sequence>
<feature type="transmembrane region" description="Helical" evidence="2">
    <location>
        <begin position="66"/>
        <end position="84"/>
    </location>
</feature>
<dbReference type="PANTHER" id="PTHR21666:SF274">
    <property type="entry name" value="STAGE IV SPORULATION PROTEIN FA"/>
    <property type="match status" value="1"/>
</dbReference>
<organism evidence="4 5">
    <name type="scientific">Fredinandcohnia quinoae</name>
    <dbReference type="NCBI Taxonomy" id="2918902"/>
    <lineage>
        <taxon>Bacteria</taxon>
        <taxon>Bacillati</taxon>
        <taxon>Bacillota</taxon>
        <taxon>Bacilli</taxon>
        <taxon>Bacillales</taxon>
        <taxon>Bacillaceae</taxon>
        <taxon>Fredinandcohnia</taxon>
    </lineage>
</organism>
<dbReference type="InterPro" id="IPR011055">
    <property type="entry name" value="Dup_hybrid_motif"/>
</dbReference>
<dbReference type="RefSeq" id="WP_240256520.1">
    <property type="nucleotide sequence ID" value="NZ_JAKTTI010000024.1"/>
</dbReference>
<evidence type="ECO:0000259" key="3">
    <source>
        <dbReference type="Pfam" id="PF01551"/>
    </source>
</evidence>
<dbReference type="Gene3D" id="2.70.70.10">
    <property type="entry name" value="Glucose Permease (Domain IIA)"/>
    <property type="match status" value="1"/>
</dbReference>
<keyword evidence="2" id="KW-0472">Membrane</keyword>
<dbReference type="InterPro" id="IPR050570">
    <property type="entry name" value="Cell_wall_metabolism_enzyme"/>
</dbReference>
<dbReference type="InterPro" id="IPR016047">
    <property type="entry name" value="M23ase_b-sheet_dom"/>
</dbReference>
<comment type="caution">
    <text evidence="4">The sequence shown here is derived from an EMBL/GenBank/DDBJ whole genome shotgun (WGS) entry which is preliminary data.</text>
</comment>
<accession>A0AAW5E1R7</accession>
<dbReference type="Pfam" id="PF01551">
    <property type="entry name" value="Peptidase_M23"/>
    <property type="match status" value="1"/>
</dbReference>